<evidence type="ECO:0000313" key="2">
    <source>
        <dbReference type="EMBL" id="CAI9945560.1"/>
    </source>
</evidence>
<dbReference type="Proteomes" id="UP001642409">
    <property type="component" value="Unassembled WGS sequence"/>
</dbReference>
<dbReference type="EMBL" id="CAXDID020000359">
    <property type="protein sequence ID" value="CAL6082011.1"/>
    <property type="molecule type" value="Genomic_DNA"/>
</dbReference>
<dbReference type="EMBL" id="CAXDID020000066">
    <property type="protein sequence ID" value="CAL6012367.1"/>
    <property type="molecule type" value="Genomic_DNA"/>
</dbReference>
<organism evidence="2">
    <name type="scientific">Hexamita inflata</name>
    <dbReference type="NCBI Taxonomy" id="28002"/>
    <lineage>
        <taxon>Eukaryota</taxon>
        <taxon>Metamonada</taxon>
        <taxon>Diplomonadida</taxon>
        <taxon>Hexamitidae</taxon>
        <taxon>Hexamitinae</taxon>
        <taxon>Hexamita</taxon>
    </lineage>
</organism>
<keyword evidence="7" id="KW-1185">Reference proteome</keyword>
<evidence type="ECO:0000313" key="3">
    <source>
        <dbReference type="EMBL" id="CAI9965077.1"/>
    </source>
</evidence>
<gene>
    <name evidence="4" type="ORF">HINF_LOCUS12012</name>
    <name evidence="5" type="ORF">HINF_LOCUS23269</name>
    <name evidence="2" type="ORF">HINF_LOCUS33205</name>
    <name evidence="1" type="ORF">HINF_LOCUS4560</name>
    <name evidence="3" type="ORF">HINF_LOCUS52722</name>
    <name evidence="6" type="ORF">HINF_LOCUS60803</name>
</gene>
<evidence type="ECO:0000313" key="6">
    <source>
        <dbReference type="EMBL" id="CAL6082011.1"/>
    </source>
</evidence>
<dbReference type="EMBL" id="CATOUU010000747">
    <property type="protein sequence ID" value="CAI9945560.1"/>
    <property type="molecule type" value="Genomic_DNA"/>
</dbReference>
<reference evidence="4 7" key="2">
    <citation type="submission" date="2024-07" db="EMBL/GenBank/DDBJ databases">
        <authorList>
            <person name="Akdeniz Z."/>
        </authorList>
    </citation>
    <scope>NUCLEOTIDE SEQUENCE [LARGE SCALE GENOMIC DNA]</scope>
</reference>
<accession>A0AA86Q333</accession>
<dbReference type="EMBL" id="CATOUU010000116">
    <property type="protein sequence ID" value="CAI9916915.1"/>
    <property type="molecule type" value="Genomic_DNA"/>
</dbReference>
<name>A0AA86Q333_9EUKA</name>
<evidence type="ECO:0000313" key="4">
    <source>
        <dbReference type="EMBL" id="CAL5991268.1"/>
    </source>
</evidence>
<evidence type="ECO:0000313" key="5">
    <source>
        <dbReference type="EMBL" id="CAL6012367.1"/>
    </source>
</evidence>
<proteinExistence type="predicted"/>
<protein>
    <submittedName>
        <fullName evidence="4">Hypothetical_protein</fullName>
    </submittedName>
</protein>
<dbReference type="AlphaFoldDB" id="A0AA86Q333"/>
<evidence type="ECO:0000313" key="1">
    <source>
        <dbReference type="EMBL" id="CAI9916915.1"/>
    </source>
</evidence>
<dbReference type="EMBL" id="CAXDID020000027">
    <property type="protein sequence ID" value="CAL5991268.1"/>
    <property type="molecule type" value="Genomic_DNA"/>
</dbReference>
<comment type="caution">
    <text evidence="2">The sequence shown here is derived from an EMBL/GenBank/DDBJ whole genome shotgun (WGS) entry which is preliminary data.</text>
</comment>
<reference evidence="2" key="1">
    <citation type="submission" date="2023-06" db="EMBL/GenBank/DDBJ databases">
        <authorList>
            <person name="Kurt Z."/>
        </authorList>
    </citation>
    <scope>NUCLEOTIDE SEQUENCE</scope>
</reference>
<dbReference type="EMBL" id="CATOUU010000985">
    <property type="protein sequence ID" value="CAI9965077.1"/>
    <property type="molecule type" value="Genomic_DNA"/>
</dbReference>
<evidence type="ECO:0000313" key="7">
    <source>
        <dbReference type="Proteomes" id="UP001642409"/>
    </source>
</evidence>
<sequence length="224" mass="25567">MTDLQPFLFTSYGCVDTEQIHTQVRFETKSLFNGYTTTMYCSFKMINSQQLPIANFRHDFAQDNIKVVFNNRKLPPLLPTTRVGQFKCLITPQTPNNTLQIFLSDNLIYQEVFDTKPTFEQNPHIKIKQLTCTALAQTLVKIQQVLRSGKGKMVLKFNAPVILGYFVDNQSYMTNVDAGVVEISANGDEITIINQNKKLVGINNRDVQICFRLKAEKTAEIIEM</sequence>